<evidence type="ECO:0000313" key="10">
    <source>
        <dbReference type="Proteomes" id="UP001604277"/>
    </source>
</evidence>
<dbReference type="Pfam" id="PF00067">
    <property type="entry name" value="p450"/>
    <property type="match status" value="1"/>
</dbReference>
<organism evidence="9 10">
    <name type="scientific">Forsythia ovata</name>
    <dbReference type="NCBI Taxonomy" id="205694"/>
    <lineage>
        <taxon>Eukaryota</taxon>
        <taxon>Viridiplantae</taxon>
        <taxon>Streptophyta</taxon>
        <taxon>Embryophyta</taxon>
        <taxon>Tracheophyta</taxon>
        <taxon>Spermatophyta</taxon>
        <taxon>Magnoliopsida</taxon>
        <taxon>eudicotyledons</taxon>
        <taxon>Gunneridae</taxon>
        <taxon>Pentapetalae</taxon>
        <taxon>asterids</taxon>
        <taxon>lamiids</taxon>
        <taxon>Lamiales</taxon>
        <taxon>Oleaceae</taxon>
        <taxon>Forsythieae</taxon>
        <taxon>Forsythia</taxon>
    </lineage>
</organism>
<dbReference type="InterPro" id="IPR002401">
    <property type="entry name" value="Cyt_P450_E_grp-I"/>
</dbReference>
<reference evidence="10" key="1">
    <citation type="submission" date="2024-07" db="EMBL/GenBank/DDBJ databases">
        <title>Two chromosome-level genome assemblies of Korean endemic species Abeliophyllum distichum and Forsythia ovata (Oleaceae).</title>
        <authorList>
            <person name="Jang H."/>
        </authorList>
    </citation>
    <scope>NUCLEOTIDE SEQUENCE [LARGE SCALE GENOMIC DNA]</scope>
</reference>
<evidence type="ECO:0000256" key="3">
    <source>
        <dbReference type="ARBA" id="ARBA00010617"/>
    </source>
</evidence>
<evidence type="ECO:0000256" key="4">
    <source>
        <dbReference type="ARBA" id="ARBA00022617"/>
    </source>
</evidence>
<keyword evidence="8" id="KW-0503">Monooxygenase</keyword>
<protein>
    <recommendedName>
        <fullName evidence="11">Cytochrome P450</fullName>
    </recommendedName>
</protein>
<dbReference type="PANTHER" id="PTHR47946">
    <property type="entry name" value="CYTOCHROME P450 78A7-RELATED"/>
    <property type="match status" value="1"/>
</dbReference>
<dbReference type="InterPro" id="IPR036396">
    <property type="entry name" value="Cyt_P450_sf"/>
</dbReference>
<accession>A0ABD1UTB1</accession>
<evidence type="ECO:0008006" key="11">
    <source>
        <dbReference type="Google" id="ProtNLM"/>
    </source>
</evidence>
<evidence type="ECO:0000256" key="7">
    <source>
        <dbReference type="ARBA" id="ARBA00023004"/>
    </source>
</evidence>
<dbReference type="InterPro" id="IPR051996">
    <property type="entry name" value="Cytochrome_P450_78A"/>
</dbReference>
<gene>
    <name evidence="9" type="ORF">Fot_20788</name>
</gene>
<comment type="subcellular location">
    <subcellularLocation>
        <location evidence="2">Membrane</location>
        <topology evidence="2">Single-pass membrane protein</topology>
    </subcellularLocation>
</comment>
<dbReference type="Gene3D" id="1.10.630.10">
    <property type="entry name" value="Cytochrome P450"/>
    <property type="match status" value="1"/>
</dbReference>
<evidence type="ECO:0000256" key="2">
    <source>
        <dbReference type="ARBA" id="ARBA00004167"/>
    </source>
</evidence>
<keyword evidence="4" id="KW-0349">Heme</keyword>
<dbReference type="SUPFAM" id="SSF48264">
    <property type="entry name" value="Cytochrome P450"/>
    <property type="match status" value="1"/>
</dbReference>
<dbReference type="GO" id="GO:0004497">
    <property type="term" value="F:monooxygenase activity"/>
    <property type="evidence" value="ECO:0007669"/>
    <property type="project" value="UniProtKB-KW"/>
</dbReference>
<dbReference type="EMBL" id="JBFOLJ010000006">
    <property type="protein sequence ID" value="KAL2528187.1"/>
    <property type="molecule type" value="Genomic_DNA"/>
</dbReference>
<proteinExistence type="inferred from homology"/>
<name>A0ABD1UTB1_9LAMI</name>
<dbReference type="InterPro" id="IPR001128">
    <property type="entry name" value="Cyt_P450"/>
</dbReference>
<keyword evidence="6" id="KW-0560">Oxidoreductase</keyword>
<dbReference type="PRINTS" id="PR00463">
    <property type="entry name" value="EP450I"/>
</dbReference>
<dbReference type="Proteomes" id="UP001604277">
    <property type="component" value="Unassembled WGS sequence"/>
</dbReference>
<sequence>MMTILDILMSETLKLETLVVMLQNDLCACVSWVLQYGLLANFLILKSTPIARRTGKWFKASFKNTSSKENLGLKCDEADFVDVLLSLDGDEKLNEDDMIAVLWEMIFRGTDTTALLTEWIMAELVLHPEIQAKLREELDRVVGNRGITDSDIEKLPYLVSTRLLITS</sequence>
<keyword evidence="10" id="KW-1185">Reference proteome</keyword>
<comment type="similarity">
    <text evidence="3">Belongs to the cytochrome P450 family.</text>
</comment>
<comment type="cofactor">
    <cofactor evidence="1">
        <name>heme</name>
        <dbReference type="ChEBI" id="CHEBI:30413"/>
    </cofactor>
</comment>
<evidence type="ECO:0000313" key="9">
    <source>
        <dbReference type="EMBL" id="KAL2528187.1"/>
    </source>
</evidence>
<evidence type="ECO:0000256" key="6">
    <source>
        <dbReference type="ARBA" id="ARBA00023002"/>
    </source>
</evidence>
<dbReference type="PANTHER" id="PTHR47946:SF6">
    <property type="entry name" value="CYTOCHROME P450 78A7"/>
    <property type="match status" value="1"/>
</dbReference>
<evidence type="ECO:0000256" key="1">
    <source>
        <dbReference type="ARBA" id="ARBA00001971"/>
    </source>
</evidence>
<evidence type="ECO:0000256" key="5">
    <source>
        <dbReference type="ARBA" id="ARBA00022723"/>
    </source>
</evidence>
<keyword evidence="5" id="KW-0479">Metal-binding</keyword>
<dbReference type="AlphaFoldDB" id="A0ABD1UTB1"/>
<evidence type="ECO:0000256" key="8">
    <source>
        <dbReference type="ARBA" id="ARBA00023033"/>
    </source>
</evidence>
<dbReference type="GO" id="GO:0046872">
    <property type="term" value="F:metal ion binding"/>
    <property type="evidence" value="ECO:0007669"/>
    <property type="project" value="UniProtKB-KW"/>
</dbReference>
<keyword evidence="7" id="KW-0408">Iron</keyword>
<dbReference type="GO" id="GO:0016020">
    <property type="term" value="C:membrane"/>
    <property type="evidence" value="ECO:0007669"/>
    <property type="project" value="UniProtKB-SubCell"/>
</dbReference>
<comment type="caution">
    <text evidence="9">The sequence shown here is derived from an EMBL/GenBank/DDBJ whole genome shotgun (WGS) entry which is preliminary data.</text>
</comment>